<dbReference type="InterPro" id="IPR002885">
    <property type="entry name" value="PPR_rpt"/>
</dbReference>
<accession>A0A438I193</accession>
<sequence>MNGFRYPYRVGGCVWSREGGQVHGRVMANEYCADVFVRTNLVNWYAASGEMMGCEPVDGRVVVDGREGKWVLRKCVCVDEFGYVRRRDVDKALRIFYEMPEMNVISWLIMNAG</sequence>
<proteinExistence type="predicted"/>
<organism evidence="1 2">
    <name type="scientific">Vitis vinifera</name>
    <name type="common">Grape</name>
    <dbReference type="NCBI Taxonomy" id="29760"/>
    <lineage>
        <taxon>Eukaryota</taxon>
        <taxon>Viridiplantae</taxon>
        <taxon>Streptophyta</taxon>
        <taxon>Embryophyta</taxon>
        <taxon>Tracheophyta</taxon>
        <taxon>Spermatophyta</taxon>
        <taxon>Magnoliopsida</taxon>
        <taxon>eudicotyledons</taxon>
        <taxon>Gunneridae</taxon>
        <taxon>Pentapetalae</taxon>
        <taxon>rosids</taxon>
        <taxon>Vitales</taxon>
        <taxon>Vitaceae</taxon>
        <taxon>Viteae</taxon>
        <taxon>Vitis</taxon>
    </lineage>
</organism>
<evidence type="ECO:0008006" key="3">
    <source>
        <dbReference type="Google" id="ProtNLM"/>
    </source>
</evidence>
<protein>
    <recommendedName>
        <fullName evidence="3">Pentatricopeptide repeat-containing protein</fullName>
    </recommendedName>
</protein>
<dbReference type="Proteomes" id="UP000288805">
    <property type="component" value="Unassembled WGS sequence"/>
</dbReference>
<comment type="caution">
    <text evidence="1">The sequence shown here is derived from an EMBL/GenBank/DDBJ whole genome shotgun (WGS) entry which is preliminary data.</text>
</comment>
<name>A0A438I193_VITVI</name>
<reference evidence="1 2" key="1">
    <citation type="journal article" date="2018" name="PLoS Genet.">
        <title>Population sequencing reveals clonal diversity and ancestral inbreeding in the grapevine cultivar Chardonnay.</title>
        <authorList>
            <person name="Roach M.J."/>
            <person name="Johnson D.L."/>
            <person name="Bohlmann J."/>
            <person name="van Vuuren H.J."/>
            <person name="Jones S.J."/>
            <person name="Pretorius I.S."/>
            <person name="Schmidt S.A."/>
            <person name="Borneman A.R."/>
        </authorList>
    </citation>
    <scope>NUCLEOTIDE SEQUENCE [LARGE SCALE GENOMIC DNA]</scope>
    <source>
        <strain evidence="2">cv. Chardonnay</strain>
        <tissue evidence="1">Leaf</tissue>
    </source>
</reference>
<dbReference type="EMBL" id="QGNW01000154">
    <property type="protein sequence ID" value="RVW90467.1"/>
    <property type="molecule type" value="Genomic_DNA"/>
</dbReference>
<dbReference type="AlphaFoldDB" id="A0A438I193"/>
<evidence type="ECO:0000313" key="2">
    <source>
        <dbReference type="Proteomes" id="UP000288805"/>
    </source>
</evidence>
<gene>
    <name evidence="1" type="ORF">CK203_030946</name>
</gene>
<evidence type="ECO:0000313" key="1">
    <source>
        <dbReference type="EMBL" id="RVW90467.1"/>
    </source>
</evidence>
<dbReference type="NCBIfam" id="TIGR00756">
    <property type="entry name" value="PPR"/>
    <property type="match status" value="1"/>
</dbReference>